<dbReference type="Pfam" id="PF01111">
    <property type="entry name" value="CKS"/>
    <property type="match status" value="1"/>
</dbReference>
<sequence length="103" mass="12192">MPHFPEEIEYSEKYQDDVYEYRHVLLPKHIFKKMPQKRLLAENEWRSLGVQQSRGWVHYEIHKPEPFILLFRRPIGTDPNSGLLPPGHPLFAQQQKAMAQGTV</sequence>
<dbReference type="OrthoDB" id="440676at2759"/>
<protein>
    <recommendedName>
        <fullName evidence="4">Cyclin-dependent kinases regulatory subunit</fullName>
    </recommendedName>
</protein>
<dbReference type="SUPFAM" id="SSF55637">
    <property type="entry name" value="Cell cycle regulatory proteins"/>
    <property type="match status" value="1"/>
</dbReference>
<proteinExistence type="inferred from homology"/>
<keyword evidence="3 4" id="KW-0131">Cell cycle</keyword>
<evidence type="ECO:0000256" key="1">
    <source>
        <dbReference type="ARBA" id="ARBA00007782"/>
    </source>
</evidence>
<comment type="similarity">
    <text evidence="1 4">Belongs to the CKS family.</text>
</comment>
<dbReference type="PROSITE" id="PS00944">
    <property type="entry name" value="CKS_1"/>
    <property type="match status" value="1"/>
</dbReference>
<name>A0A8J8P186_HALGN</name>
<dbReference type="InterPro" id="IPR000789">
    <property type="entry name" value="Cyclin-dep_kinase_reg-sub"/>
</dbReference>
<dbReference type="PRINTS" id="PR00296">
    <property type="entry name" value="CYCLINKINASE"/>
</dbReference>
<reference evidence="5" key="1">
    <citation type="submission" date="2019-06" db="EMBL/GenBank/DDBJ databases">
        <authorList>
            <person name="Zheng W."/>
        </authorList>
    </citation>
    <scope>NUCLEOTIDE SEQUENCE</scope>
    <source>
        <strain evidence="5">QDHG01</strain>
    </source>
</reference>
<dbReference type="GO" id="GO:0051301">
    <property type="term" value="P:cell division"/>
    <property type="evidence" value="ECO:0007669"/>
    <property type="project" value="UniProtKB-UniRule"/>
</dbReference>
<evidence type="ECO:0000313" key="6">
    <source>
        <dbReference type="Proteomes" id="UP000785679"/>
    </source>
</evidence>
<dbReference type="EMBL" id="RRYP01003080">
    <property type="protein sequence ID" value="TNV84165.1"/>
    <property type="molecule type" value="Genomic_DNA"/>
</dbReference>
<evidence type="ECO:0000256" key="2">
    <source>
        <dbReference type="ARBA" id="ARBA00022618"/>
    </source>
</evidence>
<dbReference type="GO" id="GO:0016538">
    <property type="term" value="F:cyclin-dependent protein serine/threonine kinase regulator activity"/>
    <property type="evidence" value="ECO:0007669"/>
    <property type="project" value="InterPro"/>
</dbReference>
<evidence type="ECO:0000313" key="5">
    <source>
        <dbReference type="EMBL" id="TNV84165.1"/>
    </source>
</evidence>
<evidence type="ECO:0000256" key="4">
    <source>
        <dbReference type="RuleBase" id="RU311113"/>
    </source>
</evidence>
<keyword evidence="6" id="KW-1185">Reference proteome</keyword>
<comment type="caution">
    <text evidence="5">The sequence shown here is derived from an EMBL/GenBank/DDBJ whole genome shotgun (WGS) entry which is preliminary data.</text>
</comment>
<organism evidence="5 6">
    <name type="scientific">Halteria grandinella</name>
    <dbReference type="NCBI Taxonomy" id="5974"/>
    <lineage>
        <taxon>Eukaryota</taxon>
        <taxon>Sar</taxon>
        <taxon>Alveolata</taxon>
        <taxon>Ciliophora</taxon>
        <taxon>Intramacronucleata</taxon>
        <taxon>Spirotrichea</taxon>
        <taxon>Stichotrichia</taxon>
        <taxon>Sporadotrichida</taxon>
        <taxon>Halteriidae</taxon>
        <taxon>Halteria</taxon>
    </lineage>
</organism>
<dbReference type="Gene3D" id="3.30.170.10">
    <property type="entry name" value="Cyclin-dependent kinase, regulatory subunit"/>
    <property type="match status" value="1"/>
</dbReference>
<dbReference type="SMART" id="SM01084">
    <property type="entry name" value="CKS"/>
    <property type="match status" value="1"/>
</dbReference>
<accession>A0A8J8P186</accession>
<comment type="function">
    <text evidence="4">Binds to the catalytic subunit of the cyclin dependent kinases and is essential for their biological function.</text>
</comment>
<keyword evidence="2 4" id="KW-0132">Cell division</keyword>
<dbReference type="Proteomes" id="UP000785679">
    <property type="component" value="Unassembled WGS sequence"/>
</dbReference>
<evidence type="ECO:0000256" key="3">
    <source>
        <dbReference type="ARBA" id="ARBA00023306"/>
    </source>
</evidence>
<dbReference type="AlphaFoldDB" id="A0A8J8P186"/>
<dbReference type="FunFam" id="3.30.170.10:FF:000001">
    <property type="entry name" value="Cyclin-dependent kinases regulatory subunit"/>
    <property type="match status" value="1"/>
</dbReference>
<dbReference type="PANTHER" id="PTHR23415">
    <property type="entry name" value="CYCLIN-DEPENDENT KINASES REGULATORY SUBUNIT/60S RIBOSOME SUBUNIT BIOGENESIS PROTEIN NIP7"/>
    <property type="match status" value="1"/>
</dbReference>
<dbReference type="InterPro" id="IPR036858">
    <property type="entry name" value="Cyclin-dep_kinase_reg-sub_sf"/>
</dbReference>
<gene>
    <name evidence="5" type="ORF">FGO68_gene4558</name>
</gene>